<dbReference type="Proteomes" id="UP000275385">
    <property type="component" value="Unassembled WGS sequence"/>
</dbReference>
<dbReference type="AlphaFoldDB" id="A0A420Y6P9"/>
<keyword evidence="7" id="KW-1185">Reference proteome</keyword>
<feature type="region of interest" description="Disordered" evidence="4">
    <location>
        <begin position="220"/>
        <end position="290"/>
    </location>
</feature>
<evidence type="ECO:0000313" key="6">
    <source>
        <dbReference type="EMBL" id="RKU43568.1"/>
    </source>
</evidence>
<dbReference type="InterPro" id="IPR026822">
    <property type="entry name" value="Spp2/MOS2_G-patch"/>
</dbReference>
<reference evidence="6 7" key="1">
    <citation type="submission" date="2018-08" db="EMBL/GenBank/DDBJ databases">
        <title>Draft genome of the lignicolous fungus Coniochaeta pulveracea.</title>
        <authorList>
            <person name="Borstlap C.J."/>
            <person name="De Witt R.N."/>
            <person name="Botha A."/>
            <person name="Volschenk H."/>
        </authorList>
    </citation>
    <scope>NUCLEOTIDE SEQUENCE [LARGE SCALE GENOMIC DNA]</scope>
    <source>
        <strain evidence="6 7">CAB683</strain>
    </source>
</reference>
<evidence type="ECO:0000259" key="5">
    <source>
        <dbReference type="Pfam" id="PF12656"/>
    </source>
</evidence>
<gene>
    <name evidence="6" type="ORF">DL546_004052</name>
</gene>
<feature type="compositionally biased region" description="Polar residues" evidence="4">
    <location>
        <begin position="139"/>
        <end position="153"/>
    </location>
</feature>
<feature type="compositionally biased region" description="Polar residues" evidence="4">
    <location>
        <begin position="1"/>
        <end position="10"/>
    </location>
</feature>
<feature type="region of interest" description="Disordered" evidence="4">
    <location>
        <begin position="1"/>
        <end position="194"/>
    </location>
</feature>
<proteinExistence type="inferred from homology"/>
<keyword evidence="3" id="KW-0539">Nucleus</keyword>
<comment type="caution">
    <text evidence="6">The sequence shown here is derived from an EMBL/GenBank/DDBJ whole genome shotgun (WGS) entry which is preliminary data.</text>
</comment>
<evidence type="ECO:0000256" key="2">
    <source>
        <dbReference type="ARBA" id="ARBA00008576"/>
    </source>
</evidence>
<feature type="compositionally biased region" description="Basic and acidic residues" evidence="4">
    <location>
        <begin position="181"/>
        <end position="194"/>
    </location>
</feature>
<dbReference type="Pfam" id="PF12656">
    <property type="entry name" value="G-patch_2"/>
    <property type="match status" value="1"/>
</dbReference>
<dbReference type="GO" id="GO:0005634">
    <property type="term" value="C:nucleus"/>
    <property type="evidence" value="ECO:0007669"/>
    <property type="project" value="UniProtKB-SubCell"/>
</dbReference>
<accession>A0A420Y6P9</accession>
<evidence type="ECO:0000313" key="7">
    <source>
        <dbReference type="Proteomes" id="UP000275385"/>
    </source>
</evidence>
<feature type="compositionally biased region" description="Low complexity" evidence="4">
    <location>
        <begin position="16"/>
        <end position="25"/>
    </location>
</feature>
<protein>
    <recommendedName>
        <fullName evidence="5">Spp2/MOS2 G-patch domain-containing protein</fullName>
    </recommendedName>
</protein>
<evidence type="ECO:0000256" key="4">
    <source>
        <dbReference type="SAM" id="MobiDB-lite"/>
    </source>
</evidence>
<feature type="compositionally biased region" description="Basic and acidic residues" evidence="4">
    <location>
        <begin position="234"/>
        <end position="290"/>
    </location>
</feature>
<dbReference type="OrthoDB" id="5577072at2759"/>
<sequence>MAQRDGTSSRIAIKFGGSTTGSSSRQPRRPPPSTLGKRHRAGHALDRDGSSDEANSEAENGRHETITEFGASGASNRRRSRSPRDSQSSRNNRGRKDKETRRSSDLDKSTPEDRKEPTEQFGLIVNKKPRKEEDPRDSANGQRSSSTEKQSAPRSADEEALSALLGEKRKPLLANSNPGDDEGRSPEPEDYAKVPIEDFGAHLLKGFGWDGADELDAWQQKLKNNAKGGSSGSDKPRRPRLDEYRREEEKRKARREERKRDSERSSRDGRDRSRDRHGGGYDRDRGRDRR</sequence>
<comment type="subcellular location">
    <subcellularLocation>
        <location evidence="1">Nucleus</location>
    </subcellularLocation>
</comment>
<feature type="compositionally biased region" description="Basic and acidic residues" evidence="4">
    <location>
        <begin position="94"/>
        <end position="118"/>
    </location>
</feature>
<dbReference type="STRING" id="177199.A0A420Y6P9"/>
<dbReference type="EMBL" id="QVQW01000041">
    <property type="protein sequence ID" value="RKU43568.1"/>
    <property type="molecule type" value="Genomic_DNA"/>
</dbReference>
<comment type="similarity">
    <text evidence="2">Belongs to the SPP2 family.</text>
</comment>
<feature type="domain" description="Spp2/MOS2 G-patch" evidence="5">
    <location>
        <begin position="185"/>
        <end position="216"/>
    </location>
</feature>
<organism evidence="6 7">
    <name type="scientific">Coniochaeta pulveracea</name>
    <dbReference type="NCBI Taxonomy" id="177199"/>
    <lineage>
        <taxon>Eukaryota</taxon>
        <taxon>Fungi</taxon>
        <taxon>Dikarya</taxon>
        <taxon>Ascomycota</taxon>
        <taxon>Pezizomycotina</taxon>
        <taxon>Sordariomycetes</taxon>
        <taxon>Sordariomycetidae</taxon>
        <taxon>Coniochaetales</taxon>
        <taxon>Coniochaetaceae</taxon>
        <taxon>Coniochaeta</taxon>
    </lineage>
</organism>
<name>A0A420Y6P9_9PEZI</name>
<evidence type="ECO:0000256" key="3">
    <source>
        <dbReference type="ARBA" id="ARBA00023242"/>
    </source>
</evidence>
<evidence type="ECO:0000256" key="1">
    <source>
        <dbReference type="ARBA" id="ARBA00004123"/>
    </source>
</evidence>